<name>A0A1Y2IS81_TRAC3</name>
<dbReference type="Proteomes" id="UP000193067">
    <property type="component" value="Unassembled WGS sequence"/>
</dbReference>
<organism evidence="2 3">
    <name type="scientific">Trametes coccinea (strain BRFM310)</name>
    <name type="common">Pycnoporus coccineus</name>
    <dbReference type="NCBI Taxonomy" id="1353009"/>
    <lineage>
        <taxon>Eukaryota</taxon>
        <taxon>Fungi</taxon>
        <taxon>Dikarya</taxon>
        <taxon>Basidiomycota</taxon>
        <taxon>Agaricomycotina</taxon>
        <taxon>Agaricomycetes</taxon>
        <taxon>Polyporales</taxon>
        <taxon>Polyporaceae</taxon>
        <taxon>Trametes</taxon>
    </lineage>
</organism>
<protein>
    <submittedName>
        <fullName evidence="2">Uncharacterized protein</fullName>
    </submittedName>
</protein>
<feature type="region of interest" description="Disordered" evidence="1">
    <location>
        <begin position="1"/>
        <end position="74"/>
    </location>
</feature>
<dbReference type="AlphaFoldDB" id="A0A1Y2IS81"/>
<gene>
    <name evidence="2" type="ORF">PYCCODRAFT_163722</name>
</gene>
<accession>A0A1Y2IS81</accession>
<proteinExistence type="predicted"/>
<evidence type="ECO:0000313" key="2">
    <source>
        <dbReference type="EMBL" id="OSD03947.1"/>
    </source>
</evidence>
<dbReference type="EMBL" id="KZ084098">
    <property type="protein sequence ID" value="OSD03947.1"/>
    <property type="molecule type" value="Genomic_DNA"/>
</dbReference>
<sequence length="173" mass="18389">MRPALSGPGAGAEHPFRQTHAPGRAHGAGVPRPALRREPHEKNQPKEQNSRISTHANLPPKVGSQSLVTSKIPNERRPCARDALNSPCHFNCSLGATHRLGAPACVASMYALPDARAPTVVQLQILYLLLRAHAHASAARAAGTFSSASSRVLRRAFPASGNAFRAMHAPPDL</sequence>
<reference evidence="2 3" key="1">
    <citation type="journal article" date="2015" name="Biotechnol. Biofuels">
        <title>Enhanced degradation of softwood versus hardwood by the white-rot fungus Pycnoporus coccineus.</title>
        <authorList>
            <person name="Couturier M."/>
            <person name="Navarro D."/>
            <person name="Chevret D."/>
            <person name="Henrissat B."/>
            <person name="Piumi F."/>
            <person name="Ruiz-Duenas F.J."/>
            <person name="Martinez A.T."/>
            <person name="Grigoriev I.V."/>
            <person name="Riley R."/>
            <person name="Lipzen A."/>
            <person name="Berrin J.G."/>
            <person name="Master E.R."/>
            <person name="Rosso M.N."/>
        </authorList>
    </citation>
    <scope>NUCLEOTIDE SEQUENCE [LARGE SCALE GENOMIC DNA]</scope>
    <source>
        <strain evidence="2 3">BRFM310</strain>
    </source>
</reference>
<evidence type="ECO:0000256" key="1">
    <source>
        <dbReference type="SAM" id="MobiDB-lite"/>
    </source>
</evidence>
<feature type="compositionally biased region" description="Basic and acidic residues" evidence="1">
    <location>
        <begin position="35"/>
        <end position="49"/>
    </location>
</feature>
<keyword evidence="3" id="KW-1185">Reference proteome</keyword>
<feature type="compositionally biased region" description="Polar residues" evidence="1">
    <location>
        <begin position="63"/>
        <end position="72"/>
    </location>
</feature>
<evidence type="ECO:0000313" key="3">
    <source>
        <dbReference type="Proteomes" id="UP000193067"/>
    </source>
</evidence>